<dbReference type="EMBL" id="JAFIRR010000015">
    <property type="protein sequence ID" value="MCO6415119.1"/>
    <property type="molecule type" value="Genomic_DNA"/>
</dbReference>
<keyword evidence="4" id="KW-1185">Reference proteome</keyword>
<protein>
    <submittedName>
        <fullName evidence="3">Tripartite tricarboxylate transporter substrate binding protein</fullName>
    </submittedName>
</protein>
<proteinExistence type="inferred from homology"/>
<name>A0ABT1CZM9_9PROT</name>
<dbReference type="Gene3D" id="3.40.190.10">
    <property type="entry name" value="Periplasmic binding protein-like II"/>
    <property type="match status" value="1"/>
</dbReference>
<evidence type="ECO:0000256" key="1">
    <source>
        <dbReference type="ARBA" id="ARBA00006987"/>
    </source>
</evidence>
<accession>A0ABT1CZM9</accession>
<dbReference type="RefSeq" id="WP_252951726.1">
    <property type="nucleotide sequence ID" value="NZ_JAFIRR010000015.1"/>
</dbReference>
<organism evidence="3 4">
    <name type="scientific">Siccirubricoccus soli</name>
    <dbReference type="NCBI Taxonomy" id="2899147"/>
    <lineage>
        <taxon>Bacteria</taxon>
        <taxon>Pseudomonadati</taxon>
        <taxon>Pseudomonadota</taxon>
        <taxon>Alphaproteobacteria</taxon>
        <taxon>Acetobacterales</taxon>
        <taxon>Roseomonadaceae</taxon>
        <taxon>Siccirubricoccus</taxon>
    </lineage>
</organism>
<feature type="signal peptide" evidence="2">
    <location>
        <begin position="1"/>
        <end position="23"/>
    </location>
</feature>
<dbReference type="CDD" id="cd07012">
    <property type="entry name" value="PBP2_Bug_TTT"/>
    <property type="match status" value="1"/>
</dbReference>
<sequence>MPQRRALLAAALALPALPRPARAQPFPDKPLRMIVPFAAGTSSDIQGRLIASFMEKTLGQPMVVENRAGGGGTVGAELVAKARPDGHTLLLGSNGPLTVNPVLQPRLPYDVEKELAPIALVSRSPLTVAVKADSPFRSLGELVAAAKAKPGDLTIGSSGQGSATHFLIEQLMAAAGIRLTHVPYRGSSQ</sequence>
<reference evidence="3 4" key="1">
    <citation type="submission" date="2021-12" db="EMBL/GenBank/DDBJ databases">
        <title>Siccirubricoccus leaddurans sp. nov., a high concentration Zn2+ tolerance bacterium.</title>
        <authorList>
            <person name="Cao Y."/>
        </authorList>
    </citation>
    <scope>NUCLEOTIDE SEQUENCE [LARGE SCALE GENOMIC DNA]</scope>
    <source>
        <strain evidence="3 4">KC 17139</strain>
    </source>
</reference>
<feature type="non-terminal residue" evidence="3">
    <location>
        <position position="189"/>
    </location>
</feature>
<dbReference type="Gene3D" id="3.40.190.150">
    <property type="entry name" value="Bordetella uptake gene, domain 1"/>
    <property type="match status" value="1"/>
</dbReference>
<comment type="similarity">
    <text evidence="1">Belongs to the UPF0065 (bug) family.</text>
</comment>
<evidence type="ECO:0000256" key="2">
    <source>
        <dbReference type="SAM" id="SignalP"/>
    </source>
</evidence>
<dbReference type="SUPFAM" id="SSF53850">
    <property type="entry name" value="Periplasmic binding protein-like II"/>
    <property type="match status" value="1"/>
</dbReference>
<dbReference type="PANTHER" id="PTHR42928">
    <property type="entry name" value="TRICARBOXYLATE-BINDING PROTEIN"/>
    <property type="match status" value="1"/>
</dbReference>
<comment type="caution">
    <text evidence="3">The sequence shown here is derived from an EMBL/GenBank/DDBJ whole genome shotgun (WGS) entry which is preliminary data.</text>
</comment>
<dbReference type="Proteomes" id="UP001523392">
    <property type="component" value="Unassembled WGS sequence"/>
</dbReference>
<gene>
    <name evidence="3" type="ORF">JYK14_02860</name>
</gene>
<dbReference type="InterPro" id="IPR005064">
    <property type="entry name" value="BUG"/>
</dbReference>
<dbReference type="InterPro" id="IPR042100">
    <property type="entry name" value="Bug_dom1"/>
</dbReference>
<dbReference type="PANTHER" id="PTHR42928:SF5">
    <property type="entry name" value="BLR1237 PROTEIN"/>
    <property type="match status" value="1"/>
</dbReference>
<feature type="chain" id="PRO_5046506203" evidence="2">
    <location>
        <begin position="24"/>
        <end position="189"/>
    </location>
</feature>
<evidence type="ECO:0000313" key="3">
    <source>
        <dbReference type="EMBL" id="MCO6415119.1"/>
    </source>
</evidence>
<dbReference type="Pfam" id="PF03401">
    <property type="entry name" value="TctC"/>
    <property type="match status" value="1"/>
</dbReference>
<evidence type="ECO:0000313" key="4">
    <source>
        <dbReference type="Proteomes" id="UP001523392"/>
    </source>
</evidence>
<keyword evidence="2" id="KW-0732">Signal</keyword>